<dbReference type="PROSITE" id="PS51257">
    <property type="entry name" value="PROKAR_LIPOPROTEIN"/>
    <property type="match status" value="1"/>
</dbReference>
<name>A0ABT2KTH2_9BACL</name>
<feature type="domain" description="D-alanyl-D-alanine carboxypeptidase-like core" evidence="2">
    <location>
        <begin position="145"/>
        <end position="272"/>
    </location>
</feature>
<dbReference type="SUPFAM" id="SSF55166">
    <property type="entry name" value="Hedgehog/DD-peptidase"/>
    <property type="match status" value="1"/>
</dbReference>
<dbReference type="Proteomes" id="UP001206821">
    <property type="component" value="Unassembled WGS sequence"/>
</dbReference>
<dbReference type="PANTHER" id="PTHR34385">
    <property type="entry name" value="D-ALANYL-D-ALANINE CARBOXYPEPTIDASE"/>
    <property type="match status" value="1"/>
</dbReference>
<dbReference type="Gene3D" id="3.30.1380.10">
    <property type="match status" value="1"/>
</dbReference>
<protein>
    <submittedName>
        <fullName evidence="3">M15 family metallopeptidase</fullName>
    </submittedName>
</protein>
<dbReference type="InterPro" id="IPR058193">
    <property type="entry name" value="VanY/YodJ_core_dom"/>
</dbReference>
<dbReference type="RefSeq" id="WP_034818254.1">
    <property type="nucleotide sequence ID" value="NZ_JANIEK010000004.1"/>
</dbReference>
<evidence type="ECO:0000259" key="2">
    <source>
        <dbReference type="Pfam" id="PF02557"/>
    </source>
</evidence>
<dbReference type="EMBL" id="JANIEK010000004">
    <property type="protein sequence ID" value="MCT4794283.1"/>
    <property type="molecule type" value="Genomic_DNA"/>
</dbReference>
<dbReference type="CDD" id="cd14852">
    <property type="entry name" value="LD-carboxypeptidase"/>
    <property type="match status" value="1"/>
</dbReference>
<sequence length="295" mass="32460">MRNPSQWMVCCALTLTLVGCTTSEQPATNEPVEEPVVTEEPTAPEEAPESTDDASDTPEPEVAEEPTTEEEPATETPEDSASVEEAPPVELVPKEPLETEGQANLALGTLILVNKQIALPSNYKPQDLVTPNIAFVDSATGDRRMLRQEAATGIEGLMAAAKSAGIDLKGTSAFRSYDYQVQLFNAYVARDGKEQAMKYSAPPGHSEHQTGLAIDVSSASVGYQLTQGLEQTKEGKWLADNAHKYGFIVRYQRAFEDETGYMYEPWHLRYIGVEHATNVKQMNVPFEQYLKQLMD</sequence>
<gene>
    <name evidence="3" type="ORF">NQG31_01945</name>
</gene>
<reference evidence="3 4" key="1">
    <citation type="submission" date="2022-07" db="EMBL/GenBank/DDBJ databases">
        <title>Genomic and pangenome structural analysis of the polyextremophile Exiguobacterium.</title>
        <authorList>
            <person name="Shen L."/>
        </authorList>
    </citation>
    <scope>NUCLEOTIDE SEQUENCE [LARGE SCALE GENOMIC DNA]</scope>
    <source>
        <strain evidence="3 4">12_1</strain>
    </source>
</reference>
<feature type="region of interest" description="Disordered" evidence="1">
    <location>
        <begin position="21"/>
        <end position="87"/>
    </location>
</feature>
<dbReference type="InterPro" id="IPR009045">
    <property type="entry name" value="Zn_M74/Hedgehog-like"/>
</dbReference>
<keyword evidence="4" id="KW-1185">Reference proteome</keyword>
<feature type="compositionally biased region" description="Acidic residues" evidence="1">
    <location>
        <begin position="31"/>
        <end position="82"/>
    </location>
</feature>
<evidence type="ECO:0000256" key="1">
    <source>
        <dbReference type="SAM" id="MobiDB-lite"/>
    </source>
</evidence>
<dbReference type="InterPro" id="IPR003709">
    <property type="entry name" value="VanY-like_core_dom"/>
</dbReference>
<accession>A0ABT2KTH2</accession>
<organism evidence="3 4">
    <name type="scientific">Exiguobacterium alkaliphilum</name>
    <dbReference type="NCBI Taxonomy" id="1428684"/>
    <lineage>
        <taxon>Bacteria</taxon>
        <taxon>Bacillati</taxon>
        <taxon>Bacillota</taxon>
        <taxon>Bacilli</taxon>
        <taxon>Bacillales</taxon>
        <taxon>Bacillales Family XII. Incertae Sedis</taxon>
        <taxon>Exiguobacterium</taxon>
    </lineage>
</organism>
<evidence type="ECO:0000313" key="4">
    <source>
        <dbReference type="Proteomes" id="UP001206821"/>
    </source>
</evidence>
<comment type="caution">
    <text evidence="3">The sequence shown here is derived from an EMBL/GenBank/DDBJ whole genome shotgun (WGS) entry which is preliminary data.</text>
</comment>
<dbReference type="Pfam" id="PF02557">
    <property type="entry name" value="VanY"/>
    <property type="match status" value="1"/>
</dbReference>
<evidence type="ECO:0000313" key="3">
    <source>
        <dbReference type="EMBL" id="MCT4794283.1"/>
    </source>
</evidence>
<proteinExistence type="predicted"/>
<dbReference type="PANTHER" id="PTHR34385:SF1">
    <property type="entry name" value="PEPTIDOGLYCAN L-ALANYL-D-GLUTAMATE ENDOPEPTIDASE CWLK"/>
    <property type="match status" value="1"/>
</dbReference>
<dbReference type="InterPro" id="IPR052179">
    <property type="entry name" value="DD-CPase-like"/>
</dbReference>